<evidence type="ECO:0000313" key="1">
    <source>
        <dbReference type="EMBL" id="KAK9208173.1"/>
    </source>
</evidence>
<dbReference type="AlphaFoldDB" id="A0AAP0MFL9"/>
<evidence type="ECO:0000313" key="2">
    <source>
        <dbReference type="Proteomes" id="UP001428341"/>
    </source>
</evidence>
<comment type="caution">
    <text evidence="1">The sequence shown here is derived from an EMBL/GenBank/DDBJ whole genome shotgun (WGS) entry which is preliminary data.</text>
</comment>
<keyword evidence="2" id="KW-1185">Reference proteome</keyword>
<proteinExistence type="predicted"/>
<name>A0AAP0MFL9_9ROSI</name>
<organism evidence="1 2">
    <name type="scientific">Citrus x changshan-huyou</name>
    <dbReference type="NCBI Taxonomy" id="2935761"/>
    <lineage>
        <taxon>Eukaryota</taxon>
        <taxon>Viridiplantae</taxon>
        <taxon>Streptophyta</taxon>
        <taxon>Embryophyta</taxon>
        <taxon>Tracheophyta</taxon>
        <taxon>Spermatophyta</taxon>
        <taxon>Magnoliopsida</taxon>
        <taxon>eudicotyledons</taxon>
        <taxon>Gunneridae</taxon>
        <taxon>Pentapetalae</taxon>
        <taxon>rosids</taxon>
        <taxon>malvids</taxon>
        <taxon>Sapindales</taxon>
        <taxon>Rutaceae</taxon>
        <taxon>Aurantioideae</taxon>
        <taxon>Citrus</taxon>
    </lineage>
</organism>
<reference evidence="1 2" key="1">
    <citation type="submission" date="2024-05" db="EMBL/GenBank/DDBJ databases">
        <title>Haplotype-resolved chromosome-level genome assembly of Huyou (Citrus changshanensis).</title>
        <authorList>
            <person name="Miao C."/>
            <person name="Chen W."/>
            <person name="Wu Y."/>
            <person name="Wang L."/>
            <person name="Zhao S."/>
            <person name="Grierson D."/>
            <person name="Xu C."/>
            <person name="Chen K."/>
        </authorList>
    </citation>
    <scope>NUCLEOTIDE SEQUENCE [LARGE SCALE GENOMIC DNA]</scope>
    <source>
        <strain evidence="1">01-14</strain>
        <tissue evidence="1">Leaf</tissue>
    </source>
</reference>
<dbReference type="EMBL" id="JBCGBO010000004">
    <property type="protein sequence ID" value="KAK9208173.1"/>
    <property type="molecule type" value="Genomic_DNA"/>
</dbReference>
<sequence length="292" mass="32954">MELENYLAEKDLEKVLKVYSKDQIVEWMTSVGPNKRDIVLRFIKIDAEAIKRNPAWRRVTGVMVDTIRMRERYRAKLKFLDQQAADLLGRIRIRADDVNADILGRADNVQSAVNAYLRGELADLHNQHADLCVQLADLCSRRAYNFPRSVDIDADLLCDQFADLFSPRTDLCTQRANNFQSALDADVRGPLAENVHSYVNAEIRCQLACLRGQFACLRGQLANNVCSSVNAADVRVSLTMMCRLQTAANADLLRQLADIRGQGADIRGQLADLRVRVADLRIQHADERRGRG</sequence>
<protein>
    <submittedName>
        <fullName evidence="1">Uncharacterized protein</fullName>
    </submittedName>
</protein>
<dbReference type="Proteomes" id="UP001428341">
    <property type="component" value="Unassembled WGS sequence"/>
</dbReference>
<accession>A0AAP0MFL9</accession>
<gene>
    <name evidence="1" type="ORF">WN944_000527</name>
</gene>